<keyword evidence="3" id="KW-0804">Transcription</keyword>
<evidence type="ECO:0000313" key="5">
    <source>
        <dbReference type="EMBL" id="VTR28183.1"/>
    </source>
</evidence>
<dbReference type="STRING" id="1123265.GCA_000686625_04903"/>
<organism evidence="5 6">
    <name type="scientific">Sphingobacterium thalpophilum</name>
    <dbReference type="NCBI Taxonomy" id="259"/>
    <lineage>
        <taxon>Bacteria</taxon>
        <taxon>Pseudomonadati</taxon>
        <taxon>Bacteroidota</taxon>
        <taxon>Sphingobacteriia</taxon>
        <taxon>Sphingobacteriales</taxon>
        <taxon>Sphingobacteriaceae</taxon>
        <taxon>Sphingobacterium</taxon>
    </lineage>
</organism>
<dbReference type="PANTHER" id="PTHR11019">
    <property type="entry name" value="HTH-TYPE TRANSCRIPTIONAL REGULATOR NIMR"/>
    <property type="match status" value="1"/>
</dbReference>
<protein>
    <submittedName>
        <fullName evidence="5">L-rhamnose operon regulatory protein rhaS</fullName>
    </submittedName>
</protein>
<keyword evidence="1" id="KW-0805">Transcription regulation</keyword>
<dbReference type="EMBL" id="LR590484">
    <property type="protein sequence ID" value="VTR28183.1"/>
    <property type="molecule type" value="Genomic_DNA"/>
</dbReference>
<dbReference type="InterPro" id="IPR009057">
    <property type="entry name" value="Homeodomain-like_sf"/>
</dbReference>
<dbReference type="AlphaFoldDB" id="A0A4U9U6V4"/>
<evidence type="ECO:0000313" key="6">
    <source>
        <dbReference type="Proteomes" id="UP000308196"/>
    </source>
</evidence>
<dbReference type="PROSITE" id="PS01124">
    <property type="entry name" value="HTH_ARAC_FAMILY_2"/>
    <property type="match status" value="1"/>
</dbReference>
<proteinExistence type="predicted"/>
<accession>A0A4U9U6V4</accession>
<keyword evidence="2" id="KW-0238">DNA-binding</keyword>
<dbReference type="Gene3D" id="1.10.10.60">
    <property type="entry name" value="Homeodomain-like"/>
    <property type="match status" value="2"/>
</dbReference>
<dbReference type="Pfam" id="PF12833">
    <property type="entry name" value="HTH_18"/>
    <property type="match status" value="1"/>
</dbReference>
<sequence>MFVIFGHMEILSQLITIVDQNPDSILVLRQQTEQRLPAHQHDKAQLLLVYGGIAYLQTGEKDFYIPSNHYLWIPKNYPHNLMFNTQDLYIINIYFPDESDDGFYDELGIYPVSKLLAEMLSFSEKWQGDYYKGSWEFEFLSTLRKLLSKEKLKKFSIQLPTTEDQRINEITDSLRSRLNENLTLEDTATRFGMSVRSLTRLFQAKLQITFIQYLKMLRIIRAMELIKDTDLNMTEIAYEIGYSNISAFSNNFHQLTNMRPTEFKMK</sequence>
<reference evidence="5 6" key="1">
    <citation type="submission" date="2019-05" db="EMBL/GenBank/DDBJ databases">
        <authorList>
            <consortium name="Pathogen Informatics"/>
        </authorList>
    </citation>
    <scope>NUCLEOTIDE SEQUENCE [LARGE SCALE GENOMIC DNA]</scope>
    <source>
        <strain evidence="5 6">NCTC11429</strain>
    </source>
</reference>
<dbReference type="SUPFAM" id="SSF51182">
    <property type="entry name" value="RmlC-like cupins"/>
    <property type="match status" value="1"/>
</dbReference>
<dbReference type="GO" id="GO:0043565">
    <property type="term" value="F:sequence-specific DNA binding"/>
    <property type="evidence" value="ECO:0007669"/>
    <property type="project" value="InterPro"/>
</dbReference>
<dbReference type="InterPro" id="IPR003313">
    <property type="entry name" value="AraC-bd"/>
</dbReference>
<dbReference type="GO" id="GO:0003700">
    <property type="term" value="F:DNA-binding transcription factor activity"/>
    <property type="evidence" value="ECO:0007669"/>
    <property type="project" value="InterPro"/>
</dbReference>
<feature type="domain" description="HTH araC/xylS-type" evidence="4">
    <location>
        <begin position="168"/>
        <end position="266"/>
    </location>
</feature>
<dbReference type="Proteomes" id="UP000308196">
    <property type="component" value="Chromosome"/>
</dbReference>
<dbReference type="InterPro" id="IPR014710">
    <property type="entry name" value="RmlC-like_jellyroll"/>
</dbReference>
<evidence type="ECO:0000259" key="4">
    <source>
        <dbReference type="PROSITE" id="PS01124"/>
    </source>
</evidence>
<dbReference type="SUPFAM" id="SSF46689">
    <property type="entry name" value="Homeodomain-like"/>
    <property type="match status" value="2"/>
</dbReference>
<dbReference type="KEGG" id="stha:NCTC11429_00141"/>
<evidence type="ECO:0000256" key="3">
    <source>
        <dbReference type="ARBA" id="ARBA00023163"/>
    </source>
</evidence>
<name>A0A4U9U6V4_9SPHI</name>
<evidence type="ECO:0000256" key="1">
    <source>
        <dbReference type="ARBA" id="ARBA00023015"/>
    </source>
</evidence>
<dbReference type="InterPro" id="IPR011051">
    <property type="entry name" value="RmlC_Cupin_sf"/>
</dbReference>
<dbReference type="PANTHER" id="PTHR11019:SF159">
    <property type="entry name" value="TRANSCRIPTIONAL REGULATOR-RELATED"/>
    <property type="match status" value="1"/>
</dbReference>
<dbReference type="InterPro" id="IPR018060">
    <property type="entry name" value="HTH_AraC"/>
</dbReference>
<dbReference type="SMART" id="SM00342">
    <property type="entry name" value="HTH_ARAC"/>
    <property type="match status" value="1"/>
</dbReference>
<dbReference type="Pfam" id="PF02311">
    <property type="entry name" value="AraC_binding"/>
    <property type="match status" value="1"/>
</dbReference>
<evidence type="ECO:0000256" key="2">
    <source>
        <dbReference type="ARBA" id="ARBA00023125"/>
    </source>
</evidence>
<dbReference type="Gene3D" id="2.60.120.10">
    <property type="entry name" value="Jelly Rolls"/>
    <property type="match status" value="1"/>
</dbReference>
<gene>
    <name evidence="5" type="primary">rhaS_2</name>
    <name evidence="5" type="ORF">NCTC11429_00141</name>
</gene>